<dbReference type="GO" id="GO:0003676">
    <property type="term" value="F:nucleic acid binding"/>
    <property type="evidence" value="ECO:0007669"/>
    <property type="project" value="InterPro"/>
</dbReference>
<dbReference type="GO" id="GO:0008270">
    <property type="term" value="F:zinc ion binding"/>
    <property type="evidence" value="ECO:0007669"/>
    <property type="project" value="UniProtKB-KW"/>
</dbReference>
<dbReference type="PANTHER" id="PTHR46259:SF1">
    <property type="entry name" value="ZINC FINGER CCHC-TYPE AND RNA-BINDING MOTIF-CONTAINING PROTEIN 1"/>
    <property type="match status" value="1"/>
</dbReference>
<dbReference type="PANTHER" id="PTHR46259">
    <property type="entry name" value="ZINC FINGER CCHC-TYPE AND RNA-BINDING MOTIF-CONTAINING PROTEIN 1"/>
    <property type="match status" value="1"/>
</dbReference>
<evidence type="ECO:0000256" key="1">
    <source>
        <dbReference type="PROSITE-ProRule" id="PRU00047"/>
    </source>
</evidence>
<feature type="region of interest" description="Disordered" evidence="2">
    <location>
        <begin position="47"/>
        <end position="92"/>
    </location>
</feature>
<keyword evidence="1" id="KW-0862">Zinc</keyword>
<evidence type="ECO:0000259" key="3">
    <source>
        <dbReference type="PROSITE" id="PS50158"/>
    </source>
</evidence>
<organism evidence="4">
    <name type="scientific">Timema californicum</name>
    <name type="common">California timema</name>
    <name type="synonym">Walking stick</name>
    <dbReference type="NCBI Taxonomy" id="61474"/>
    <lineage>
        <taxon>Eukaryota</taxon>
        <taxon>Metazoa</taxon>
        <taxon>Ecdysozoa</taxon>
        <taxon>Arthropoda</taxon>
        <taxon>Hexapoda</taxon>
        <taxon>Insecta</taxon>
        <taxon>Pterygota</taxon>
        <taxon>Neoptera</taxon>
        <taxon>Polyneoptera</taxon>
        <taxon>Phasmatodea</taxon>
        <taxon>Timematodea</taxon>
        <taxon>Timematoidea</taxon>
        <taxon>Timematidae</taxon>
        <taxon>Timema</taxon>
    </lineage>
</organism>
<evidence type="ECO:0000313" key="4">
    <source>
        <dbReference type="EMBL" id="CAD7570510.1"/>
    </source>
</evidence>
<dbReference type="Gene3D" id="4.10.60.10">
    <property type="entry name" value="Zinc finger, CCHC-type"/>
    <property type="match status" value="1"/>
</dbReference>
<protein>
    <submittedName>
        <fullName evidence="4">(California timema) hypothetical protein</fullName>
    </submittedName>
</protein>
<dbReference type="InterPro" id="IPR001878">
    <property type="entry name" value="Znf_CCHC"/>
</dbReference>
<gene>
    <name evidence="4" type="ORF">TCMB3V08_LOCUS3213</name>
</gene>
<feature type="domain" description="CCHC-type" evidence="3">
    <location>
        <begin position="32"/>
        <end position="46"/>
    </location>
</feature>
<dbReference type="SUPFAM" id="SSF57756">
    <property type="entry name" value="Retrovirus zinc finger-like domains"/>
    <property type="match status" value="1"/>
</dbReference>
<dbReference type="GO" id="GO:0005689">
    <property type="term" value="C:U12-type spliceosomal complex"/>
    <property type="evidence" value="ECO:0007669"/>
    <property type="project" value="InterPro"/>
</dbReference>
<dbReference type="EMBL" id="OE180087">
    <property type="protein sequence ID" value="CAD7570510.1"/>
    <property type="molecule type" value="Genomic_DNA"/>
</dbReference>
<dbReference type="InterPro" id="IPR036875">
    <property type="entry name" value="Znf_CCHC_sf"/>
</dbReference>
<name>A0A7R9J0X0_TIMCA</name>
<feature type="compositionally biased region" description="Basic and acidic residues" evidence="2">
    <location>
        <begin position="69"/>
        <end position="78"/>
    </location>
</feature>
<accession>A0A7R9J0X0</accession>
<dbReference type="GO" id="GO:0000398">
    <property type="term" value="P:mRNA splicing, via spliceosome"/>
    <property type="evidence" value="ECO:0007669"/>
    <property type="project" value="InterPro"/>
</dbReference>
<proteinExistence type="predicted"/>
<dbReference type="AlphaFoldDB" id="A0A7R9J0X0"/>
<dbReference type="PROSITE" id="PS50158">
    <property type="entry name" value="ZF_CCHC"/>
    <property type="match status" value="1"/>
</dbReference>
<dbReference type="InterPro" id="IPR044598">
    <property type="entry name" value="ZCRB1"/>
</dbReference>
<feature type="region of interest" description="Disordered" evidence="2">
    <location>
        <begin position="115"/>
        <end position="152"/>
    </location>
</feature>
<sequence>MFGRTLKSKLAKDNGRSTEFIRRKDYPDKSWCYECMEPGHLSYKCPLNALGEREPPPKKDKARKKKMKEKLIKAQFQKDEEDSDSDFDNGLAPQRMAELRDAEEDVEPDLETLSAAIRLQRPPPCSIPPNNNKNMLESGGNCHSLPEENRRF</sequence>
<keyword evidence="1" id="KW-0479">Metal-binding</keyword>
<keyword evidence="1" id="KW-0863">Zinc-finger</keyword>
<reference evidence="4" key="1">
    <citation type="submission" date="2020-11" db="EMBL/GenBank/DDBJ databases">
        <authorList>
            <person name="Tran Van P."/>
        </authorList>
    </citation>
    <scope>NUCLEOTIDE SEQUENCE</scope>
</reference>
<evidence type="ECO:0000256" key="2">
    <source>
        <dbReference type="SAM" id="MobiDB-lite"/>
    </source>
</evidence>